<keyword evidence="2 6" id="KW-0678">Repressor</keyword>
<dbReference type="RefSeq" id="XP_021840980.2">
    <property type="nucleotide sequence ID" value="XM_021985288.2"/>
</dbReference>
<feature type="region of interest" description="Disordered" evidence="7">
    <location>
        <begin position="242"/>
        <end position="282"/>
    </location>
</feature>
<evidence type="ECO:0000313" key="9">
    <source>
        <dbReference type="Proteomes" id="UP000813463"/>
    </source>
</evidence>
<evidence type="ECO:0000256" key="2">
    <source>
        <dbReference type="ARBA" id="ARBA00022491"/>
    </source>
</evidence>
<reference evidence="10" key="2">
    <citation type="submission" date="2025-08" db="UniProtKB">
        <authorList>
            <consortium name="RefSeq"/>
        </authorList>
    </citation>
    <scope>IDENTIFICATION</scope>
    <source>
        <tissue evidence="10">Leaf</tissue>
    </source>
</reference>
<evidence type="ECO:0000259" key="8">
    <source>
        <dbReference type="PROSITE" id="PS51754"/>
    </source>
</evidence>
<dbReference type="KEGG" id="soe:110781000"/>
<evidence type="ECO:0000256" key="7">
    <source>
        <dbReference type="SAM" id="MobiDB-lite"/>
    </source>
</evidence>
<keyword evidence="4 6" id="KW-0804">Transcription</keyword>
<name>A0A9R0I274_SPIOL</name>
<feature type="compositionally biased region" description="Low complexity" evidence="7">
    <location>
        <begin position="242"/>
        <end position="267"/>
    </location>
</feature>
<dbReference type="PROSITE" id="PS51754">
    <property type="entry name" value="OVATE"/>
    <property type="match status" value="1"/>
</dbReference>
<dbReference type="GO" id="GO:0005634">
    <property type="term" value="C:nucleus"/>
    <property type="evidence" value="ECO:0007669"/>
    <property type="project" value="UniProtKB-SubCell"/>
</dbReference>
<reference evidence="9" key="1">
    <citation type="journal article" date="2021" name="Nat. Commun.">
        <title>Genomic analyses provide insights into spinach domestication and the genetic basis of agronomic traits.</title>
        <authorList>
            <person name="Cai X."/>
            <person name="Sun X."/>
            <person name="Xu C."/>
            <person name="Sun H."/>
            <person name="Wang X."/>
            <person name="Ge C."/>
            <person name="Zhang Z."/>
            <person name="Wang Q."/>
            <person name="Fei Z."/>
            <person name="Jiao C."/>
            <person name="Wang Q."/>
        </authorList>
    </citation>
    <scope>NUCLEOTIDE SEQUENCE [LARGE SCALE GENOMIC DNA]</scope>
    <source>
        <strain evidence="9">cv. Varoflay</strain>
    </source>
</reference>
<dbReference type="NCBIfam" id="TIGR01568">
    <property type="entry name" value="A_thal_3678"/>
    <property type="match status" value="1"/>
</dbReference>
<feature type="compositionally biased region" description="Gly residues" evidence="7">
    <location>
        <begin position="268"/>
        <end position="282"/>
    </location>
</feature>
<sequence length="282" mass="30669">MPINTLGKNLNLCLSLIKRPQPQFTLSPQHPSNNHHHHPNHHYYHHQQQQQYNNNYNTLYEDDFIPLPLITTTTSPSSASTDYMETEDDISPEMGPTTPDLTAAYASRRFFISSPGRSNSIVDSLSVSLSSSSNLLLSPPPAEESASSSSPPPPTAAGEVSVAGGVPVQTYSPDPYMDFRQSMQEMVESRELGNVEVKEAWEYLQELLLSYLALNPKNTHKYIVGAFTDLVINLMSPPPNHHINTTNHATNHNHNHASSLSSSSFSSNGGGGGGGGGGYVLS</sequence>
<dbReference type="PANTHER" id="PTHR33057">
    <property type="entry name" value="TRANSCRIPTION REPRESSOR OFP7-RELATED"/>
    <property type="match status" value="1"/>
</dbReference>
<dbReference type="PANTHER" id="PTHR33057:SF175">
    <property type="entry name" value="TRANSCRIPTION REPRESSOR OFP12"/>
    <property type="match status" value="1"/>
</dbReference>
<feature type="compositionally biased region" description="Basic residues" evidence="7">
    <location>
        <begin position="33"/>
        <end position="45"/>
    </location>
</feature>
<evidence type="ECO:0000256" key="4">
    <source>
        <dbReference type="ARBA" id="ARBA00023163"/>
    </source>
</evidence>
<protein>
    <recommendedName>
        <fullName evidence="6">Transcription repressor</fullName>
    </recommendedName>
    <alternativeName>
        <fullName evidence="6">Ovate family protein</fullName>
    </alternativeName>
</protein>
<evidence type="ECO:0000256" key="6">
    <source>
        <dbReference type="RuleBase" id="RU367028"/>
    </source>
</evidence>
<gene>
    <name evidence="10" type="primary">LOC110781000</name>
</gene>
<organism evidence="9 10">
    <name type="scientific">Spinacia oleracea</name>
    <name type="common">Spinach</name>
    <dbReference type="NCBI Taxonomy" id="3562"/>
    <lineage>
        <taxon>Eukaryota</taxon>
        <taxon>Viridiplantae</taxon>
        <taxon>Streptophyta</taxon>
        <taxon>Embryophyta</taxon>
        <taxon>Tracheophyta</taxon>
        <taxon>Spermatophyta</taxon>
        <taxon>Magnoliopsida</taxon>
        <taxon>eudicotyledons</taxon>
        <taxon>Gunneridae</taxon>
        <taxon>Pentapetalae</taxon>
        <taxon>Caryophyllales</taxon>
        <taxon>Chenopodiaceae</taxon>
        <taxon>Chenopodioideae</taxon>
        <taxon>Anserineae</taxon>
        <taxon>Spinacia</taxon>
    </lineage>
</organism>
<dbReference type="AlphaFoldDB" id="A0A9R0I274"/>
<feature type="compositionally biased region" description="Low complexity" evidence="7">
    <location>
        <begin position="72"/>
        <end position="81"/>
    </location>
</feature>
<dbReference type="GO" id="GO:0045892">
    <property type="term" value="P:negative regulation of DNA-templated transcription"/>
    <property type="evidence" value="ECO:0007669"/>
    <property type="project" value="UniProtKB-UniRule"/>
</dbReference>
<feature type="compositionally biased region" description="Low complexity" evidence="7">
    <location>
        <begin position="133"/>
        <end position="149"/>
    </location>
</feature>
<evidence type="ECO:0000256" key="5">
    <source>
        <dbReference type="ARBA" id="ARBA00023242"/>
    </source>
</evidence>
<accession>A0A9R0I274</accession>
<proteinExistence type="predicted"/>
<feature type="region of interest" description="Disordered" evidence="7">
    <location>
        <begin position="72"/>
        <end position="96"/>
    </location>
</feature>
<keyword evidence="5 6" id="KW-0539">Nucleus</keyword>
<feature type="region of interest" description="Disordered" evidence="7">
    <location>
        <begin position="23"/>
        <end position="49"/>
    </location>
</feature>
<comment type="function">
    <text evidence="6">Transcriptional repressor that regulates multiple aspects of plant growth and development.</text>
</comment>
<keyword evidence="9" id="KW-1185">Reference proteome</keyword>
<dbReference type="InterPro" id="IPR006458">
    <property type="entry name" value="Ovate_C"/>
</dbReference>
<evidence type="ECO:0000256" key="1">
    <source>
        <dbReference type="ARBA" id="ARBA00004123"/>
    </source>
</evidence>
<dbReference type="GeneID" id="110781000"/>
<feature type="region of interest" description="Disordered" evidence="7">
    <location>
        <begin position="133"/>
        <end position="167"/>
    </location>
</feature>
<dbReference type="Pfam" id="PF04844">
    <property type="entry name" value="Ovate"/>
    <property type="match status" value="1"/>
</dbReference>
<dbReference type="InterPro" id="IPR038933">
    <property type="entry name" value="Ovate"/>
</dbReference>
<keyword evidence="3 6" id="KW-0805">Transcription regulation</keyword>
<evidence type="ECO:0000256" key="3">
    <source>
        <dbReference type="ARBA" id="ARBA00023015"/>
    </source>
</evidence>
<feature type="domain" description="OVATE" evidence="8">
    <location>
        <begin position="168"/>
        <end position="233"/>
    </location>
</feature>
<comment type="subcellular location">
    <subcellularLocation>
        <location evidence="1 6">Nucleus</location>
    </subcellularLocation>
</comment>
<evidence type="ECO:0000313" key="10">
    <source>
        <dbReference type="RefSeq" id="XP_021840980.2"/>
    </source>
</evidence>
<dbReference type="Proteomes" id="UP000813463">
    <property type="component" value="Chromosome 5"/>
</dbReference>